<dbReference type="Pfam" id="PF03781">
    <property type="entry name" value="FGE-sulfatase"/>
    <property type="match status" value="1"/>
</dbReference>
<gene>
    <name evidence="7" type="ORF">J8F10_23095</name>
</gene>
<keyword evidence="4 5" id="KW-0067">ATP-binding</keyword>
<evidence type="ECO:0000313" key="8">
    <source>
        <dbReference type="Proteomes" id="UP000676565"/>
    </source>
</evidence>
<organism evidence="7 8">
    <name type="scientific">Gemmata palustris</name>
    <dbReference type="NCBI Taxonomy" id="2822762"/>
    <lineage>
        <taxon>Bacteria</taxon>
        <taxon>Pseudomonadati</taxon>
        <taxon>Planctomycetota</taxon>
        <taxon>Planctomycetia</taxon>
        <taxon>Gemmatales</taxon>
        <taxon>Gemmataceae</taxon>
        <taxon>Gemmata</taxon>
    </lineage>
</organism>
<keyword evidence="8" id="KW-1185">Reference proteome</keyword>
<dbReference type="Gene3D" id="3.30.200.20">
    <property type="entry name" value="Phosphorylase Kinase, domain 1"/>
    <property type="match status" value="1"/>
</dbReference>
<evidence type="ECO:0000256" key="2">
    <source>
        <dbReference type="ARBA" id="ARBA00022741"/>
    </source>
</evidence>
<evidence type="ECO:0000259" key="6">
    <source>
        <dbReference type="PROSITE" id="PS50011"/>
    </source>
</evidence>
<dbReference type="EMBL" id="JAGKQQ010000001">
    <property type="protein sequence ID" value="MBP3958146.1"/>
    <property type="molecule type" value="Genomic_DNA"/>
</dbReference>
<feature type="binding site" evidence="5">
    <location>
        <position position="117"/>
    </location>
    <ligand>
        <name>ATP</name>
        <dbReference type="ChEBI" id="CHEBI:30616"/>
    </ligand>
</feature>
<dbReference type="PANTHER" id="PTHR43289:SF6">
    <property type="entry name" value="SERINE_THREONINE-PROTEIN KINASE NEKL-3"/>
    <property type="match status" value="1"/>
</dbReference>
<evidence type="ECO:0000256" key="3">
    <source>
        <dbReference type="ARBA" id="ARBA00022777"/>
    </source>
</evidence>
<dbReference type="InterPro" id="IPR042095">
    <property type="entry name" value="SUMF_sf"/>
</dbReference>
<dbReference type="InterPro" id="IPR017441">
    <property type="entry name" value="Protein_kinase_ATP_BS"/>
</dbReference>
<dbReference type="Gene3D" id="3.90.1580.10">
    <property type="entry name" value="paralog of FGE (formylglycine-generating enzyme)"/>
    <property type="match status" value="1"/>
</dbReference>
<dbReference type="InterPro" id="IPR016187">
    <property type="entry name" value="CTDL_fold"/>
</dbReference>
<sequence>MPTPCPPPNELARYAAGDCDDARASELVEHLGHCDRCLDRLDGLARPGPRCPARDPSSGAPAALAAAVGRVLGAPPAPADVPPEIPGYRVMERLGQGGMGTVFKAVHVRLGKVVALKVIRGARDAAAVARFDREMRAVGRLDHPNIVRASDAGEANGVHFLVMEYVPGETLAQVVRSGGPMGLDRARAAITQLAAGLAVAHAAGIVHRDVKPSNAILTPDGTVKLLDLGLAALPDAAPERTSTEGAELTAVDGSSLTRTGRAMGTRDYMAPEQATAPGAVDARADVYGLGATLWFLLTGTPPPRHGLPHGSLPGALSREVWHQFLANDPGARLPSARSVTVRLFRPVPRRRKVIRVVGVLVTTLVAGAAGMALRAPHHPETSPPVPAPAPAIGRLPFDAGTAKRLQDVWADHSQVPVRLANQHGMNFVLIPPGELGLTAECRTTITRPYYLATTETTIGLYRRFVDATGHRTAAEVDEKGGYFLDFAAPAGKKFQRGPQFNWRTPGHPEATDRYPVVHLSWDDAVAFCEWLSRTDGRRYRLPTEAEWVWAARCGNESEVGEPVLRAKPFDAPWQVDEWTRANAGTPPAPKAVGGRGANVWGVHDILGNVREICRDEFDALPAGAWTDYVKLGTHHQFHVIQGGCYYSPRLPLREHRGRLESHTFDTGFRVALDPAP</sequence>
<dbReference type="PROSITE" id="PS00107">
    <property type="entry name" value="PROTEIN_KINASE_ATP"/>
    <property type="match status" value="1"/>
</dbReference>
<dbReference type="Pfam" id="PF00069">
    <property type="entry name" value="Pkinase"/>
    <property type="match status" value="1"/>
</dbReference>
<keyword evidence="1" id="KW-0808">Transferase</keyword>
<dbReference type="PANTHER" id="PTHR43289">
    <property type="entry name" value="MITOGEN-ACTIVATED PROTEIN KINASE KINASE KINASE 20-RELATED"/>
    <property type="match status" value="1"/>
</dbReference>
<keyword evidence="2 5" id="KW-0547">Nucleotide-binding</keyword>
<dbReference type="SMART" id="SM00220">
    <property type="entry name" value="S_TKc"/>
    <property type="match status" value="1"/>
</dbReference>
<evidence type="ECO:0000256" key="1">
    <source>
        <dbReference type="ARBA" id="ARBA00022679"/>
    </source>
</evidence>
<feature type="domain" description="Protein kinase" evidence="6">
    <location>
        <begin position="88"/>
        <end position="364"/>
    </location>
</feature>
<reference evidence="7 8" key="1">
    <citation type="submission" date="2021-04" db="EMBL/GenBank/DDBJ databases">
        <authorList>
            <person name="Ivanova A."/>
        </authorList>
    </citation>
    <scope>NUCLEOTIDE SEQUENCE [LARGE SCALE GENOMIC DNA]</scope>
    <source>
        <strain evidence="7 8">G18</strain>
    </source>
</reference>
<evidence type="ECO:0000256" key="4">
    <source>
        <dbReference type="ARBA" id="ARBA00022840"/>
    </source>
</evidence>
<dbReference type="CDD" id="cd14014">
    <property type="entry name" value="STKc_PknB_like"/>
    <property type="match status" value="1"/>
</dbReference>
<comment type="caution">
    <text evidence="7">The sequence shown here is derived from an EMBL/GenBank/DDBJ whole genome shotgun (WGS) entry which is preliminary data.</text>
</comment>
<dbReference type="Gene3D" id="1.10.510.10">
    <property type="entry name" value="Transferase(Phosphotransferase) domain 1"/>
    <property type="match status" value="1"/>
</dbReference>
<keyword evidence="3" id="KW-0418">Kinase</keyword>
<accession>A0ABS5BWN2</accession>
<dbReference type="InterPro" id="IPR011009">
    <property type="entry name" value="Kinase-like_dom_sf"/>
</dbReference>
<dbReference type="Proteomes" id="UP000676565">
    <property type="component" value="Unassembled WGS sequence"/>
</dbReference>
<proteinExistence type="predicted"/>
<protein>
    <submittedName>
        <fullName evidence="7">SUMF1/EgtB/PvdO family nonheme iron enzyme</fullName>
    </submittedName>
</protein>
<dbReference type="PROSITE" id="PS50011">
    <property type="entry name" value="PROTEIN_KINASE_DOM"/>
    <property type="match status" value="1"/>
</dbReference>
<dbReference type="InterPro" id="IPR005532">
    <property type="entry name" value="SUMF_dom"/>
</dbReference>
<evidence type="ECO:0000313" key="7">
    <source>
        <dbReference type="EMBL" id="MBP3958146.1"/>
    </source>
</evidence>
<dbReference type="RefSeq" id="WP_210657864.1">
    <property type="nucleotide sequence ID" value="NZ_JAGKQQ010000001.1"/>
</dbReference>
<name>A0ABS5BWN2_9BACT</name>
<dbReference type="SUPFAM" id="SSF56436">
    <property type="entry name" value="C-type lectin-like"/>
    <property type="match status" value="1"/>
</dbReference>
<dbReference type="SUPFAM" id="SSF56112">
    <property type="entry name" value="Protein kinase-like (PK-like)"/>
    <property type="match status" value="1"/>
</dbReference>
<evidence type="ECO:0000256" key="5">
    <source>
        <dbReference type="PROSITE-ProRule" id="PRU10141"/>
    </source>
</evidence>
<dbReference type="InterPro" id="IPR000719">
    <property type="entry name" value="Prot_kinase_dom"/>
</dbReference>